<dbReference type="GeneID" id="78362632"/>
<keyword evidence="3" id="KW-0813">Transport</keyword>
<comment type="caution">
    <text evidence="7">The sequence shown here is derived from an EMBL/GenBank/DDBJ whole genome shotgun (WGS) entry which is preliminary data.</text>
</comment>
<dbReference type="GO" id="GO:1904680">
    <property type="term" value="F:peptide transmembrane transporter activity"/>
    <property type="evidence" value="ECO:0007669"/>
    <property type="project" value="TreeGrafter"/>
</dbReference>
<evidence type="ECO:0000256" key="3">
    <source>
        <dbReference type="ARBA" id="ARBA00022448"/>
    </source>
</evidence>
<evidence type="ECO:0000256" key="1">
    <source>
        <dbReference type="ARBA" id="ARBA00004196"/>
    </source>
</evidence>
<dbReference type="Gene3D" id="3.90.76.10">
    <property type="entry name" value="Dipeptide-binding Protein, Domain 1"/>
    <property type="match status" value="1"/>
</dbReference>
<gene>
    <name evidence="7" type="ORF">ADH67_07415</name>
</gene>
<keyword evidence="5" id="KW-1133">Transmembrane helix</keyword>
<dbReference type="PANTHER" id="PTHR30290:SF10">
    <property type="entry name" value="PERIPLASMIC OLIGOPEPTIDE-BINDING PROTEIN-RELATED"/>
    <property type="match status" value="1"/>
</dbReference>
<keyword evidence="4" id="KW-0732">Signal</keyword>
<evidence type="ECO:0000259" key="6">
    <source>
        <dbReference type="Pfam" id="PF00496"/>
    </source>
</evidence>
<dbReference type="RefSeq" id="WP_066595010.1">
    <property type="nucleotide sequence ID" value="NZ_CAJTBZ010000051.1"/>
</dbReference>
<organism evidence="7 8">
    <name type="scientific">Turicimonas muris</name>
    <dbReference type="NCBI Taxonomy" id="1796652"/>
    <lineage>
        <taxon>Bacteria</taxon>
        <taxon>Pseudomonadati</taxon>
        <taxon>Pseudomonadota</taxon>
        <taxon>Betaproteobacteria</taxon>
        <taxon>Burkholderiales</taxon>
        <taxon>Sutterellaceae</taxon>
        <taxon>Turicimonas</taxon>
    </lineage>
</organism>
<dbReference type="GO" id="GO:0030313">
    <property type="term" value="C:cell envelope"/>
    <property type="evidence" value="ECO:0007669"/>
    <property type="project" value="UniProtKB-SubCell"/>
</dbReference>
<dbReference type="Proteomes" id="UP000214610">
    <property type="component" value="Unassembled WGS sequence"/>
</dbReference>
<dbReference type="CDD" id="cd08505">
    <property type="entry name" value="PBP2_NikA_DppA_OppA_like_18"/>
    <property type="match status" value="1"/>
</dbReference>
<dbReference type="GO" id="GO:0015833">
    <property type="term" value="P:peptide transport"/>
    <property type="evidence" value="ECO:0007669"/>
    <property type="project" value="TreeGrafter"/>
</dbReference>
<dbReference type="Gene3D" id="3.40.190.10">
    <property type="entry name" value="Periplasmic binding protein-like II"/>
    <property type="match status" value="1"/>
</dbReference>
<evidence type="ECO:0000256" key="2">
    <source>
        <dbReference type="ARBA" id="ARBA00005695"/>
    </source>
</evidence>
<dbReference type="PANTHER" id="PTHR30290">
    <property type="entry name" value="PERIPLASMIC BINDING COMPONENT OF ABC TRANSPORTER"/>
    <property type="match status" value="1"/>
</dbReference>
<dbReference type="Gene3D" id="3.10.105.10">
    <property type="entry name" value="Dipeptide-binding Protein, Domain 3"/>
    <property type="match status" value="1"/>
</dbReference>
<dbReference type="SUPFAM" id="SSF53850">
    <property type="entry name" value="Periplasmic binding protein-like II"/>
    <property type="match status" value="1"/>
</dbReference>
<evidence type="ECO:0000256" key="4">
    <source>
        <dbReference type="ARBA" id="ARBA00022729"/>
    </source>
</evidence>
<comment type="similarity">
    <text evidence="2">Belongs to the bacterial solute-binding protein 5 family.</text>
</comment>
<evidence type="ECO:0000256" key="5">
    <source>
        <dbReference type="SAM" id="Phobius"/>
    </source>
</evidence>
<dbReference type="AlphaFoldDB" id="A0A227KI17"/>
<accession>A0A227KI17</accession>
<evidence type="ECO:0000313" key="8">
    <source>
        <dbReference type="Proteomes" id="UP000214610"/>
    </source>
</evidence>
<keyword evidence="8" id="KW-1185">Reference proteome</keyword>
<feature type="transmembrane region" description="Helical" evidence="5">
    <location>
        <begin position="710"/>
        <end position="731"/>
    </location>
</feature>
<comment type="subcellular location">
    <subcellularLocation>
        <location evidence="1">Cell envelope</location>
    </subcellularLocation>
</comment>
<protein>
    <submittedName>
        <fullName evidence="7">Peptide ABC transporter substrate-binding protein</fullName>
    </submittedName>
</protein>
<dbReference type="InterPro" id="IPR000914">
    <property type="entry name" value="SBP_5_dom"/>
</dbReference>
<keyword evidence="5" id="KW-0812">Transmembrane</keyword>
<dbReference type="PROSITE" id="PS51257">
    <property type="entry name" value="PROKAR_LIPOPROTEIN"/>
    <property type="match status" value="1"/>
</dbReference>
<sequence length="745" mass="84724">MDQKRLLTSAVGCLAAVLMLSSCGPIPNSVHSIKELSSNTLFTPFSGRSPKHLDPTSSYSSDETPFTYSIYEPLYQYHYLKRPYQLIPRTAAAVPAPIFLDKEGNVLPEDAPADKVALSIYEIPIKKGILFAPHPAFAKDEKGNYVNHHLSEEVTKKLRNPLDLPNKGTRELVAEDYVYAIKRLTNPRIISPIYGTIVSHLPGLEKLAAQVREYDKQLRANLPASQRDLPFLDLRKFELEGVSAPESHLLRIEVKGKYPQFPNWLAMTFFAPIPWEAEAFYAQRGMAKNNLSLNYWPVGTGPYQLVESIENRRHVMQRNPLFRKTELYPCEGEPGDKEKGYLEDCGKPLPFIDRIEISAEKESVPLRTKFLQGYYDSPQIERLDNGQGFLIGMADSKEKEEEYKNKKLQFPKVIEAHNTYFGFNWLDPVIGEGATPEQKEKNRKLRQAIAIAMDWEEYIQIFEKGLATPAHGPLPPGLFGHNPEGSAGFNPYVYNKLEDGTVIRKSLEEAKTLLAEAGYPDGRNLKTGKPLVLSLDFQAAASPGTKAVLDWYQKQFAKLGIQLDIRATDYNRFQDKVINGSHQLFLWGWLADYPDAEHFLFLLYGPNAKSKTGGSGENASNYQNAEYDRIFEKMRYMSDGPEKAKAIEQLIAIAQKDAPWTFGYFPTSAAAFHQWVYNGKPTQIVRNHIQYLRINPELRIEKIKEWNKPIYWPLFGIVVLLSLIIVPMYLLHKKREAMTARKEKA</sequence>
<keyword evidence="5" id="KW-0472">Membrane</keyword>
<proteinExistence type="inferred from homology"/>
<name>A0A227KI17_9BURK</name>
<feature type="domain" description="Solute-binding protein family 5" evidence="6">
    <location>
        <begin position="171"/>
        <end position="609"/>
    </location>
</feature>
<dbReference type="Pfam" id="PF00496">
    <property type="entry name" value="SBP_bac_5"/>
    <property type="match status" value="1"/>
</dbReference>
<dbReference type="EMBL" id="NHMP01000004">
    <property type="protein sequence ID" value="OXE47614.1"/>
    <property type="molecule type" value="Genomic_DNA"/>
</dbReference>
<evidence type="ECO:0000313" key="7">
    <source>
        <dbReference type="EMBL" id="OXE47614.1"/>
    </source>
</evidence>
<reference evidence="8" key="1">
    <citation type="submission" date="2017-05" db="EMBL/GenBank/DDBJ databases">
        <title>Improved OligoMM genomes.</title>
        <authorList>
            <person name="Garzetti D."/>
        </authorList>
    </citation>
    <scope>NUCLEOTIDE SEQUENCE [LARGE SCALE GENOMIC DNA]</scope>
    <source>
        <strain evidence="8">YL45</strain>
    </source>
</reference>
<dbReference type="InterPro" id="IPR039424">
    <property type="entry name" value="SBP_5"/>
</dbReference>